<evidence type="ECO:0000313" key="2">
    <source>
        <dbReference type="EMBL" id="MCK8624773.1"/>
    </source>
</evidence>
<reference evidence="2 3" key="1">
    <citation type="submission" date="2021-11" db="EMBL/GenBank/DDBJ databases">
        <title>Comparative genomics of bee honey and flower isolates.</title>
        <authorList>
            <person name="Bechtner J.D."/>
            <person name="Gallus M.K."/>
            <person name="Ehrmann M."/>
        </authorList>
    </citation>
    <scope>NUCLEOTIDE SEQUENCE [LARGE SCALE GENOMIC DNA]</scope>
    <source>
        <strain evidence="2 3">M161</strain>
    </source>
</reference>
<organism evidence="2 3">
    <name type="scientific">Apilactobacillus xinyiensis</name>
    <dbReference type="NCBI Taxonomy" id="2841032"/>
    <lineage>
        <taxon>Bacteria</taxon>
        <taxon>Bacillati</taxon>
        <taxon>Bacillota</taxon>
        <taxon>Bacilli</taxon>
        <taxon>Lactobacillales</taxon>
        <taxon>Lactobacillaceae</taxon>
        <taxon>Apilactobacillus</taxon>
    </lineage>
</organism>
<gene>
    <name evidence="2" type="ORF">LNP07_04510</name>
</gene>
<keyword evidence="1" id="KW-1133">Transmembrane helix</keyword>
<dbReference type="RefSeq" id="WP_248601694.1">
    <property type="nucleotide sequence ID" value="NZ_JAJIAO010000004.1"/>
</dbReference>
<dbReference type="Proteomes" id="UP001522905">
    <property type="component" value="Unassembled WGS sequence"/>
</dbReference>
<evidence type="ECO:0000313" key="3">
    <source>
        <dbReference type="Proteomes" id="UP001522905"/>
    </source>
</evidence>
<keyword evidence="1" id="KW-0472">Membrane</keyword>
<name>A0ABT0I227_9LACO</name>
<keyword evidence="3" id="KW-1185">Reference proteome</keyword>
<proteinExistence type="predicted"/>
<keyword evidence="1" id="KW-0812">Transmembrane</keyword>
<comment type="caution">
    <text evidence="2">The sequence shown here is derived from an EMBL/GenBank/DDBJ whole genome shotgun (WGS) entry which is preliminary data.</text>
</comment>
<protein>
    <submittedName>
        <fullName evidence="2">Uncharacterized protein</fullName>
    </submittedName>
</protein>
<dbReference type="EMBL" id="JAJIAO010000004">
    <property type="protein sequence ID" value="MCK8624773.1"/>
    <property type="molecule type" value="Genomic_DNA"/>
</dbReference>
<evidence type="ECO:0000256" key="1">
    <source>
        <dbReference type="SAM" id="Phobius"/>
    </source>
</evidence>
<feature type="transmembrane region" description="Helical" evidence="1">
    <location>
        <begin position="23"/>
        <end position="47"/>
    </location>
</feature>
<sequence>MAAKYLDKSTFVARPFLIVSHGYSLVVILVPLLMAVLADFYTFAIGFDCF</sequence>
<accession>A0ABT0I227</accession>